<protein>
    <submittedName>
        <fullName evidence="2">Uncharacterized protein</fullName>
    </submittedName>
</protein>
<accession>A0A0R2CR92</accession>
<sequence>MEYSKVDYLMFKLSHLFDGKIFILLVALIIIAGVIVFFTYDYRNNGPFLAEEADRKKQKGHSKKIKRTELLLAIIPIAMVLVLFGCRKAFSQAAAPDQLVAGEKVKTAAVGRVAVIDSNLGKIKIVNQKYHLNNPIIAQVNNQAISPESDYIPPFGGTTISNKQFLNLQVGDYVKIKVRPLEYKYRNHADYAKDDKMVTKLSVINSANVNGAVIKVQQRQLTNREISQLNPEQPVNRPQTVSNY</sequence>
<dbReference type="EMBL" id="AYZI01000002">
    <property type="protein sequence ID" value="KRM92276.1"/>
    <property type="molecule type" value="Genomic_DNA"/>
</dbReference>
<keyword evidence="1" id="KW-0812">Transmembrane</keyword>
<name>A0A0R2CR92_9LACO</name>
<evidence type="ECO:0000313" key="3">
    <source>
        <dbReference type="Proteomes" id="UP000051586"/>
    </source>
</evidence>
<feature type="transmembrane region" description="Helical" evidence="1">
    <location>
        <begin position="70"/>
        <end position="86"/>
    </location>
</feature>
<reference evidence="2 3" key="1">
    <citation type="journal article" date="2015" name="Genome Announc.">
        <title>Expanding the biotechnology potential of lactobacilli through comparative genomics of 213 strains and associated genera.</title>
        <authorList>
            <person name="Sun Z."/>
            <person name="Harris H.M."/>
            <person name="McCann A."/>
            <person name="Guo C."/>
            <person name="Argimon S."/>
            <person name="Zhang W."/>
            <person name="Yang X."/>
            <person name="Jeffery I.B."/>
            <person name="Cooney J.C."/>
            <person name="Kagawa T.F."/>
            <person name="Liu W."/>
            <person name="Song Y."/>
            <person name="Salvetti E."/>
            <person name="Wrobel A."/>
            <person name="Rasinkangas P."/>
            <person name="Parkhill J."/>
            <person name="Rea M.C."/>
            <person name="O'Sullivan O."/>
            <person name="Ritari J."/>
            <person name="Douillard F.P."/>
            <person name="Paul Ross R."/>
            <person name="Yang R."/>
            <person name="Briner A.E."/>
            <person name="Felis G.E."/>
            <person name="de Vos W.M."/>
            <person name="Barrangou R."/>
            <person name="Klaenhammer T.R."/>
            <person name="Caufield P.W."/>
            <person name="Cui Y."/>
            <person name="Zhang H."/>
            <person name="O'Toole P.W."/>
        </authorList>
    </citation>
    <scope>NUCLEOTIDE SEQUENCE [LARGE SCALE GENOMIC DNA]</scope>
    <source>
        <strain evidence="2 3">DSM 22689</strain>
    </source>
</reference>
<dbReference type="STRING" id="1423745.GCA_001311215_01045"/>
<keyword evidence="1" id="KW-0472">Membrane</keyword>
<organism evidence="2 3">
    <name type="scientific">Fructilactobacillus florum DSM 22689 = JCM 16035</name>
    <dbReference type="NCBI Taxonomy" id="1423745"/>
    <lineage>
        <taxon>Bacteria</taxon>
        <taxon>Bacillati</taxon>
        <taxon>Bacillota</taxon>
        <taxon>Bacilli</taxon>
        <taxon>Lactobacillales</taxon>
        <taxon>Lactobacillaceae</taxon>
        <taxon>Fructilactobacillus</taxon>
    </lineage>
</organism>
<dbReference type="PATRIC" id="fig|1423745.4.peg.432"/>
<evidence type="ECO:0000256" key="1">
    <source>
        <dbReference type="SAM" id="Phobius"/>
    </source>
</evidence>
<evidence type="ECO:0000313" key="2">
    <source>
        <dbReference type="EMBL" id="KRM92276.1"/>
    </source>
</evidence>
<dbReference type="AlphaFoldDB" id="A0A0R2CR92"/>
<feature type="transmembrane region" description="Helical" evidence="1">
    <location>
        <begin position="21"/>
        <end position="40"/>
    </location>
</feature>
<dbReference type="RefSeq" id="WP_035421236.1">
    <property type="nucleotide sequence ID" value="NZ_AYZI01000002.1"/>
</dbReference>
<comment type="caution">
    <text evidence="2">The sequence shown here is derived from an EMBL/GenBank/DDBJ whole genome shotgun (WGS) entry which is preliminary data.</text>
</comment>
<proteinExistence type="predicted"/>
<keyword evidence="1" id="KW-1133">Transmembrane helix</keyword>
<gene>
    <name evidence="2" type="ORF">FC87_GL000404</name>
</gene>
<dbReference type="Proteomes" id="UP000051586">
    <property type="component" value="Unassembled WGS sequence"/>
</dbReference>